<dbReference type="GO" id="GO:0003677">
    <property type="term" value="F:DNA binding"/>
    <property type="evidence" value="ECO:0007669"/>
    <property type="project" value="InterPro"/>
</dbReference>
<dbReference type="EMBL" id="MUGW01000017">
    <property type="protein sequence ID" value="OXA92797.1"/>
    <property type="molecule type" value="Genomic_DNA"/>
</dbReference>
<dbReference type="SUPFAM" id="SSF47413">
    <property type="entry name" value="lambda repressor-like DNA-binding domains"/>
    <property type="match status" value="1"/>
</dbReference>
<name>A0A226HET2_9FLAO</name>
<dbReference type="InterPro" id="IPR010982">
    <property type="entry name" value="Lambda_DNA-bd_dom_sf"/>
</dbReference>
<protein>
    <recommendedName>
        <fullName evidence="1">HTH cro/C1-type domain-containing protein</fullName>
    </recommendedName>
</protein>
<proteinExistence type="predicted"/>
<evidence type="ECO:0000313" key="3">
    <source>
        <dbReference type="Proteomes" id="UP000198345"/>
    </source>
</evidence>
<dbReference type="Proteomes" id="UP000198345">
    <property type="component" value="Unassembled WGS sequence"/>
</dbReference>
<sequence>MNEKKINQFISHQLVKAREEMGYTQMQVQQDKIINQSNLSKIENGAKRITAAKLFVLANYYKKPITFFYINEN</sequence>
<reference evidence="2 3" key="1">
    <citation type="submission" date="2016-11" db="EMBL/GenBank/DDBJ databases">
        <title>Whole genomes of Flavobacteriaceae.</title>
        <authorList>
            <person name="Stine C."/>
            <person name="Li C."/>
            <person name="Tadesse D."/>
        </authorList>
    </citation>
    <scope>NUCLEOTIDE SEQUENCE [LARGE SCALE GENOMIC DNA]</scope>
    <source>
        <strain evidence="2 3">DSM 18292</strain>
    </source>
</reference>
<keyword evidence="3" id="KW-1185">Reference proteome</keyword>
<evidence type="ECO:0000313" key="2">
    <source>
        <dbReference type="EMBL" id="OXA92797.1"/>
    </source>
</evidence>
<dbReference type="Gene3D" id="1.10.260.40">
    <property type="entry name" value="lambda repressor-like DNA-binding domains"/>
    <property type="match status" value="1"/>
</dbReference>
<gene>
    <name evidence="2" type="ORF">B0A66_08445</name>
</gene>
<dbReference type="OrthoDB" id="1366184at2"/>
<organism evidence="2 3">
    <name type="scientific">Flavobacterium hercynium</name>
    <dbReference type="NCBI Taxonomy" id="387094"/>
    <lineage>
        <taxon>Bacteria</taxon>
        <taxon>Pseudomonadati</taxon>
        <taxon>Bacteroidota</taxon>
        <taxon>Flavobacteriia</taxon>
        <taxon>Flavobacteriales</taxon>
        <taxon>Flavobacteriaceae</taxon>
        <taxon>Flavobacterium</taxon>
    </lineage>
</organism>
<dbReference type="AlphaFoldDB" id="A0A226HET2"/>
<dbReference type="Pfam" id="PF01381">
    <property type="entry name" value="HTH_3"/>
    <property type="match status" value="1"/>
</dbReference>
<dbReference type="CDD" id="cd00093">
    <property type="entry name" value="HTH_XRE"/>
    <property type="match status" value="1"/>
</dbReference>
<dbReference type="RefSeq" id="WP_089049414.1">
    <property type="nucleotide sequence ID" value="NZ_FXTV01000001.1"/>
</dbReference>
<accession>A0A226HET2</accession>
<evidence type="ECO:0000259" key="1">
    <source>
        <dbReference type="PROSITE" id="PS50943"/>
    </source>
</evidence>
<feature type="domain" description="HTH cro/C1-type" evidence="1">
    <location>
        <begin position="14"/>
        <end position="68"/>
    </location>
</feature>
<dbReference type="PROSITE" id="PS50943">
    <property type="entry name" value="HTH_CROC1"/>
    <property type="match status" value="1"/>
</dbReference>
<dbReference type="InterPro" id="IPR001387">
    <property type="entry name" value="Cro/C1-type_HTH"/>
</dbReference>
<comment type="caution">
    <text evidence="2">The sequence shown here is derived from an EMBL/GenBank/DDBJ whole genome shotgun (WGS) entry which is preliminary data.</text>
</comment>
<dbReference type="SMART" id="SM00530">
    <property type="entry name" value="HTH_XRE"/>
    <property type="match status" value="1"/>
</dbReference>